<evidence type="ECO:0000256" key="1">
    <source>
        <dbReference type="ARBA" id="ARBA00007274"/>
    </source>
</evidence>
<dbReference type="PANTHER" id="PTHR23416">
    <property type="entry name" value="SIALIC ACID SYNTHASE-RELATED"/>
    <property type="match status" value="1"/>
</dbReference>
<dbReference type="SMART" id="SM01266">
    <property type="entry name" value="Mac"/>
    <property type="match status" value="1"/>
</dbReference>
<dbReference type="InterPro" id="IPR024688">
    <property type="entry name" value="Mac_dom"/>
</dbReference>
<dbReference type="FunFam" id="2.160.10.10:FF:000025">
    <property type="entry name" value="Hexapeptide-repeat containing-acetyltransferase"/>
    <property type="match status" value="1"/>
</dbReference>
<dbReference type="Pfam" id="PF00132">
    <property type="entry name" value="Hexapep"/>
    <property type="match status" value="1"/>
</dbReference>
<dbReference type="CDD" id="cd03357">
    <property type="entry name" value="LbH_MAT_GAT"/>
    <property type="match status" value="1"/>
</dbReference>
<dbReference type="EMBL" id="CAEZSH010000145">
    <property type="protein sequence ID" value="CAB4545839.1"/>
    <property type="molecule type" value="Genomic_DNA"/>
</dbReference>
<organism evidence="5">
    <name type="scientific">freshwater metagenome</name>
    <dbReference type="NCBI Taxonomy" id="449393"/>
    <lineage>
        <taxon>unclassified sequences</taxon>
        <taxon>metagenomes</taxon>
        <taxon>ecological metagenomes</taxon>
    </lineage>
</organism>
<evidence type="ECO:0000259" key="4">
    <source>
        <dbReference type="SMART" id="SM01266"/>
    </source>
</evidence>
<dbReference type="AlphaFoldDB" id="A0A6J6C5F8"/>
<dbReference type="PANTHER" id="PTHR23416:SF23">
    <property type="entry name" value="ACETYLTRANSFERASE C18B11.09C-RELATED"/>
    <property type="match status" value="1"/>
</dbReference>
<protein>
    <submittedName>
        <fullName evidence="5">Unannotated protein</fullName>
    </submittedName>
</protein>
<dbReference type="GO" id="GO:0008374">
    <property type="term" value="F:O-acyltransferase activity"/>
    <property type="evidence" value="ECO:0007669"/>
    <property type="project" value="TreeGrafter"/>
</dbReference>
<gene>
    <name evidence="5" type="ORF">UFOPK1410_00960</name>
</gene>
<sequence length="201" mass="21314">MASDSHMKPVDPNDQRTMQERMDAGDWYKAGPEQWQAIARASRLTTEYNNLLPVDSDAALALLPEIFGTVGSGVWLREPIKVDFGKNIHWGDHCFANYGLIALDVAPIRIGAGTMLGTNVQLMTPIHPLNPELRAEGWEAGLPITIGSNVWVGSGAIILAGVTIGDGAVVGAGAVVSRDVAARTVVAGNPAKLVRELPVEG</sequence>
<name>A0A6J6C5F8_9ZZZZ</name>
<dbReference type="InterPro" id="IPR018357">
    <property type="entry name" value="Hexapep_transf_CS"/>
</dbReference>
<evidence type="ECO:0000256" key="3">
    <source>
        <dbReference type="ARBA" id="ARBA00023315"/>
    </source>
</evidence>
<evidence type="ECO:0000313" key="5">
    <source>
        <dbReference type="EMBL" id="CAB4545839.1"/>
    </source>
</evidence>
<comment type="similarity">
    <text evidence="1">Belongs to the transferase hexapeptide repeat family.</text>
</comment>
<dbReference type="GO" id="GO:0016407">
    <property type="term" value="F:acetyltransferase activity"/>
    <property type="evidence" value="ECO:0007669"/>
    <property type="project" value="InterPro"/>
</dbReference>
<dbReference type="GO" id="GO:0005829">
    <property type="term" value="C:cytosol"/>
    <property type="evidence" value="ECO:0007669"/>
    <property type="project" value="TreeGrafter"/>
</dbReference>
<keyword evidence="2" id="KW-0808">Transferase</keyword>
<dbReference type="Gene3D" id="2.160.10.10">
    <property type="entry name" value="Hexapeptide repeat proteins"/>
    <property type="match status" value="1"/>
</dbReference>
<proteinExistence type="inferred from homology"/>
<reference evidence="5" key="1">
    <citation type="submission" date="2020-05" db="EMBL/GenBank/DDBJ databases">
        <authorList>
            <person name="Chiriac C."/>
            <person name="Salcher M."/>
            <person name="Ghai R."/>
            <person name="Kavagutti S V."/>
        </authorList>
    </citation>
    <scope>NUCLEOTIDE SEQUENCE</scope>
</reference>
<dbReference type="PROSITE" id="PS00101">
    <property type="entry name" value="HEXAPEP_TRANSFERASES"/>
    <property type="match status" value="1"/>
</dbReference>
<feature type="domain" description="Maltose/galactoside acetyltransferase" evidence="4">
    <location>
        <begin position="19"/>
        <end position="72"/>
    </location>
</feature>
<evidence type="ECO:0000256" key="2">
    <source>
        <dbReference type="ARBA" id="ARBA00022679"/>
    </source>
</evidence>
<dbReference type="SUPFAM" id="SSF51161">
    <property type="entry name" value="Trimeric LpxA-like enzymes"/>
    <property type="match status" value="1"/>
</dbReference>
<accession>A0A6J6C5F8</accession>
<dbReference type="Pfam" id="PF12464">
    <property type="entry name" value="Mac"/>
    <property type="match status" value="1"/>
</dbReference>
<keyword evidence="3" id="KW-0012">Acyltransferase</keyword>
<dbReference type="InterPro" id="IPR001451">
    <property type="entry name" value="Hexapep"/>
</dbReference>
<dbReference type="InterPro" id="IPR011004">
    <property type="entry name" value="Trimer_LpxA-like_sf"/>
</dbReference>
<dbReference type="InterPro" id="IPR051159">
    <property type="entry name" value="Hexapeptide_acetyltransf"/>
</dbReference>